<feature type="signal peptide" evidence="2">
    <location>
        <begin position="1"/>
        <end position="20"/>
    </location>
</feature>
<dbReference type="EMBL" id="CP136594">
    <property type="protein sequence ID" value="WOE74344.1"/>
    <property type="molecule type" value="Genomic_DNA"/>
</dbReference>
<feature type="compositionally biased region" description="Acidic residues" evidence="1">
    <location>
        <begin position="183"/>
        <end position="215"/>
    </location>
</feature>
<accession>A0AA97HZ88</accession>
<evidence type="ECO:0008006" key="5">
    <source>
        <dbReference type="Google" id="ProtNLM"/>
    </source>
</evidence>
<feature type="chain" id="PRO_5041662811" description="ATPase" evidence="2">
    <location>
        <begin position="21"/>
        <end position="215"/>
    </location>
</feature>
<dbReference type="InterPro" id="IPR023393">
    <property type="entry name" value="START-like_dom_sf"/>
</dbReference>
<evidence type="ECO:0000313" key="3">
    <source>
        <dbReference type="EMBL" id="WOE74344.1"/>
    </source>
</evidence>
<dbReference type="KEGG" id="acoa:RB602_10860"/>
<name>A0AA97HZ88_9SPHN</name>
<protein>
    <recommendedName>
        <fullName evidence="5">ATPase</fullName>
    </recommendedName>
</protein>
<dbReference type="AlphaFoldDB" id="A0AA97HZ88"/>
<keyword evidence="4" id="KW-1185">Reference proteome</keyword>
<evidence type="ECO:0000256" key="2">
    <source>
        <dbReference type="SAM" id="SignalP"/>
    </source>
</evidence>
<evidence type="ECO:0000313" key="4">
    <source>
        <dbReference type="Proteomes" id="UP001302429"/>
    </source>
</evidence>
<dbReference type="Proteomes" id="UP001302429">
    <property type="component" value="Chromosome"/>
</dbReference>
<dbReference type="SUPFAM" id="SSF55961">
    <property type="entry name" value="Bet v1-like"/>
    <property type="match status" value="1"/>
</dbReference>
<gene>
    <name evidence="3" type="ORF">RB602_10860</name>
</gene>
<evidence type="ECO:0000256" key="1">
    <source>
        <dbReference type="SAM" id="MobiDB-lite"/>
    </source>
</evidence>
<dbReference type="Gene3D" id="3.30.530.20">
    <property type="match status" value="1"/>
</dbReference>
<proteinExistence type="predicted"/>
<organism evidence="3 4">
    <name type="scientific">Alterisphingorhabdus coralli</name>
    <dbReference type="NCBI Taxonomy" id="3071408"/>
    <lineage>
        <taxon>Bacteria</taxon>
        <taxon>Pseudomonadati</taxon>
        <taxon>Pseudomonadota</taxon>
        <taxon>Alphaproteobacteria</taxon>
        <taxon>Sphingomonadales</taxon>
        <taxon>Sphingomonadaceae</taxon>
        <taxon>Alterisphingorhabdus (ex Yan et al. 2024)</taxon>
    </lineage>
</organism>
<feature type="region of interest" description="Disordered" evidence="1">
    <location>
        <begin position="176"/>
        <end position="215"/>
    </location>
</feature>
<keyword evidence="2" id="KW-0732">Signal</keyword>
<reference evidence="3 4" key="1">
    <citation type="submission" date="2023-10" db="EMBL/GenBank/DDBJ databases">
        <title>Complete genome sequence of a Sphingomonadaceae bacterium.</title>
        <authorList>
            <person name="Yan C."/>
        </authorList>
    </citation>
    <scope>NUCLEOTIDE SEQUENCE [LARGE SCALE GENOMIC DNA]</scope>
    <source>
        <strain evidence="3 4">SCSIO 66989</strain>
    </source>
</reference>
<sequence length="215" mass="22865">MRFAILIAAIAAATGFPAYAEPESVEAFGFVTAHEVEVSTDPDETFAMLRTPDKWWSAEHSWTGDASNFYMGSQASGCFCEQIPADEPDGLRGSVEHMRIVFIQPGKMLRMTGALGPLQSEAVDGTLTVTLAPTDAGTKVKFEYVVGGYMRLPQDVIAGAVDSVIGEQASRFSMALGPVVDAPESDGEEEAASPEDETSDDADDEDEAPASDDSE</sequence>
<dbReference type="RefSeq" id="WP_317080592.1">
    <property type="nucleotide sequence ID" value="NZ_CP136594.1"/>
</dbReference>